<dbReference type="Pfam" id="PF17920">
    <property type="entry name" value="TetR_C_16"/>
    <property type="match status" value="1"/>
</dbReference>
<dbReference type="Gene3D" id="1.10.10.60">
    <property type="entry name" value="Homeodomain-like"/>
    <property type="match status" value="1"/>
</dbReference>
<dbReference type="InterPro" id="IPR041678">
    <property type="entry name" value="TetR_C_16"/>
</dbReference>
<reference evidence="4 5" key="1">
    <citation type="journal article" date="2019" name="Int. J. Syst. Evol. Microbiol.">
        <title>The Global Catalogue of Microorganisms (GCM) 10K type strain sequencing project: providing services to taxonomists for standard genome sequencing and annotation.</title>
        <authorList>
            <consortium name="The Broad Institute Genomics Platform"/>
            <consortium name="The Broad Institute Genome Sequencing Center for Infectious Disease"/>
            <person name="Wu L."/>
            <person name="Ma J."/>
        </authorList>
    </citation>
    <scope>NUCLEOTIDE SEQUENCE [LARGE SCALE GENOMIC DNA]</scope>
    <source>
        <strain evidence="4 5">JCM 15910</strain>
    </source>
</reference>
<dbReference type="SUPFAM" id="SSF48498">
    <property type="entry name" value="Tetracyclin repressor-like, C-terminal domain"/>
    <property type="match status" value="1"/>
</dbReference>
<accession>A0ABN1MCW1</accession>
<dbReference type="PANTHER" id="PTHR30055:SF235">
    <property type="entry name" value="TRANSCRIPTIONAL REGULATORY PROTEIN"/>
    <property type="match status" value="1"/>
</dbReference>
<name>A0ABN1MCW1_9SPHN</name>
<dbReference type="Gene3D" id="1.10.357.10">
    <property type="entry name" value="Tetracycline Repressor, domain 2"/>
    <property type="match status" value="1"/>
</dbReference>
<dbReference type="Pfam" id="PF00440">
    <property type="entry name" value="TetR_N"/>
    <property type="match status" value="1"/>
</dbReference>
<dbReference type="InterPro" id="IPR036271">
    <property type="entry name" value="Tet_transcr_reg_TetR-rel_C_sf"/>
</dbReference>
<proteinExistence type="predicted"/>
<keyword evidence="5" id="KW-1185">Reference proteome</keyword>
<feature type="domain" description="HTH tetR-type" evidence="3">
    <location>
        <begin position="12"/>
        <end position="72"/>
    </location>
</feature>
<keyword evidence="1 2" id="KW-0238">DNA-binding</keyword>
<dbReference type="PANTHER" id="PTHR30055">
    <property type="entry name" value="HTH-TYPE TRANSCRIPTIONAL REGULATOR RUTR"/>
    <property type="match status" value="1"/>
</dbReference>
<protein>
    <submittedName>
        <fullName evidence="4">TetR family transcriptional regulator</fullName>
    </submittedName>
</protein>
<evidence type="ECO:0000313" key="5">
    <source>
        <dbReference type="Proteomes" id="UP001500738"/>
    </source>
</evidence>
<dbReference type="InterPro" id="IPR001647">
    <property type="entry name" value="HTH_TetR"/>
</dbReference>
<organism evidence="4 5">
    <name type="scientific">Sphingopyxis soli</name>
    <dbReference type="NCBI Taxonomy" id="592051"/>
    <lineage>
        <taxon>Bacteria</taxon>
        <taxon>Pseudomonadati</taxon>
        <taxon>Pseudomonadota</taxon>
        <taxon>Alphaproteobacteria</taxon>
        <taxon>Sphingomonadales</taxon>
        <taxon>Sphingomonadaceae</taxon>
        <taxon>Sphingopyxis</taxon>
    </lineage>
</organism>
<gene>
    <name evidence="4" type="ORF">GCM10009115_31230</name>
</gene>
<dbReference type="InterPro" id="IPR050109">
    <property type="entry name" value="HTH-type_TetR-like_transc_reg"/>
</dbReference>
<evidence type="ECO:0000256" key="1">
    <source>
        <dbReference type="ARBA" id="ARBA00023125"/>
    </source>
</evidence>
<dbReference type="InterPro" id="IPR009057">
    <property type="entry name" value="Homeodomain-like_sf"/>
</dbReference>
<dbReference type="PRINTS" id="PR00455">
    <property type="entry name" value="HTHTETR"/>
</dbReference>
<dbReference type="PROSITE" id="PS50977">
    <property type="entry name" value="HTH_TETR_2"/>
    <property type="match status" value="1"/>
</dbReference>
<evidence type="ECO:0000256" key="2">
    <source>
        <dbReference type="PROSITE-ProRule" id="PRU00335"/>
    </source>
</evidence>
<dbReference type="SUPFAM" id="SSF46689">
    <property type="entry name" value="Homeodomain-like"/>
    <property type="match status" value="1"/>
</dbReference>
<feature type="DNA-binding region" description="H-T-H motif" evidence="2">
    <location>
        <begin position="35"/>
        <end position="54"/>
    </location>
</feature>
<evidence type="ECO:0000259" key="3">
    <source>
        <dbReference type="PROSITE" id="PS50977"/>
    </source>
</evidence>
<sequence length="190" mass="20148">MVDKPLKMKKSERTRAAIEAAARRLFAEHGYERTGIRDIAAAAAIDPAMVIRYFGSKDRLFAEVADFDLGLPDVASIDPAHVGRTLVAHFLALWEGDSANGGLPVLLRSAASNEFAATRIQQLFAAQVLPVLLSLGPSATASQRAGLVASQILGLALTRYVLALPPVVALDRETILAEVGATVQRYATGG</sequence>
<dbReference type="EMBL" id="BAAAFE010000009">
    <property type="protein sequence ID" value="GAA0866744.1"/>
    <property type="molecule type" value="Genomic_DNA"/>
</dbReference>
<dbReference type="Proteomes" id="UP001500738">
    <property type="component" value="Unassembled WGS sequence"/>
</dbReference>
<evidence type="ECO:0000313" key="4">
    <source>
        <dbReference type="EMBL" id="GAA0866744.1"/>
    </source>
</evidence>
<comment type="caution">
    <text evidence="4">The sequence shown here is derived from an EMBL/GenBank/DDBJ whole genome shotgun (WGS) entry which is preliminary data.</text>
</comment>